<evidence type="ECO:0000313" key="21">
    <source>
        <dbReference type="Proteomes" id="UP001461498"/>
    </source>
</evidence>
<dbReference type="Pfam" id="PF04096">
    <property type="entry name" value="Nucleoporin2"/>
    <property type="match status" value="1"/>
</dbReference>
<dbReference type="PANTHER" id="PTHR23198:SF6">
    <property type="entry name" value="NUCLEAR PORE COMPLEX PROTEIN NUP98-NUP96"/>
    <property type="match status" value="1"/>
</dbReference>
<dbReference type="GO" id="GO:0031965">
    <property type="term" value="C:nuclear membrane"/>
    <property type="evidence" value="ECO:0007669"/>
    <property type="project" value="UniProtKB-SubCell"/>
</dbReference>
<evidence type="ECO:0000313" key="20">
    <source>
        <dbReference type="EMBL" id="KAK9511477.1"/>
    </source>
</evidence>
<gene>
    <name evidence="20" type="ORF">O3M35_000124</name>
</gene>
<reference evidence="20 21" key="1">
    <citation type="submission" date="2022-12" db="EMBL/GenBank/DDBJ databases">
        <title>Chromosome-level genome assembly of true bugs.</title>
        <authorList>
            <person name="Ma L."/>
            <person name="Li H."/>
        </authorList>
    </citation>
    <scope>NUCLEOTIDE SEQUENCE [LARGE SCALE GENOMIC DNA]</scope>
    <source>
        <strain evidence="20">Lab_2022b</strain>
    </source>
</reference>
<dbReference type="SUPFAM" id="SSF82215">
    <property type="entry name" value="C-terminal autoproteolytic domain of nucleoporin nup98"/>
    <property type="match status" value="1"/>
</dbReference>
<evidence type="ECO:0000256" key="16">
    <source>
        <dbReference type="ARBA" id="ARBA00023136"/>
    </source>
</evidence>
<dbReference type="FunFam" id="1.10.10.2360:FF:000001">
    <property type="entry name" value="Nuclear pore complex protein Nup98-Nup96"/>
    <property type="match status" value="1"/>
</dbReference>
<dbReference type="PROSITE" id="PS51434">
    <property type="entry name" value="NUP_C"/>
    <property type="match status" value="1"/>
</dbReference>
<feature type="region of interest" description="Disordered" evidence="18">
    <location>
        <begin position="1"/>
        <end position="22"/>
    </location>
</feature>
<keyword evidence="16" id="KW-0472">Membrane</keyword>
<dbReference type="GO" id="GO:0006405">
    <property type="term" value="P:RNA export from nucleus"/>
    <property type="evidence" value="ECO:0007669"/>
    <property type="project" value="TreeGrafter"/>
</dbReference>
<keyword evidence="14" id="KW-0811">Translocation</keyword>
<evidence type="ECO:0000256" key="3">
    <source>
        <dbReference type="ARBA" id="ARBA00004642"/>
    </source>
</evidence>
<evidence type="ECO:0000256" key="2">
    <source>
        <dbReference type="ARBA" id="ARBA00004620"/>
    </source>
</evidence>
<dbReference type="GO" id="GO:0044614">
    <property type="term" value="C:nuclear pore cytoplasmic filaments"/>
    <property type="evidence" value="ECO:0007669"/>
    <property type="project" value="TreeGrafter"/>
</dbReference>
<dbReference type="EMBL" id="JAPXFL010000001">
    <property type="protein sequence ID" value="KAK9511477.1"/>
    <property type="molecule type" value="Genomic_DNA"/>
</dbReference>
<name>A0AAW1DLJ3_9HEMI</name>
<dbReference type="InterPro" id="IPR036903">
    <property type="entry name" value="Nup98_auto-Pept-S59_dom_sf"/>
</dbReference>
<evidence type="ECO:0000256" key="13">
    <source>
        <dbReference type="ARBA" id="ARBA00022927"/>
    </source>
</evidence>
<feature type="compositionally biased region" description="Polar residues" evidence="18">
    <location>
        <begin position="126"/>
        <end position="146"/>
    </location>
</feature>
<feature type="compositionally biased region" description="Polar residues" evidence="18">
    <location>
        <begin position="707"/>
        <end position="718"/>
    </location>
</feature>
<comment type="caution">
    <text evidence="20">The sequence shown here is derived from an EMBL/GenBank/DDBJ whole genome shotgun (WGS) entry which is preliminary data.</text>
</comment>
<keyword evidence="13" id="KW-0653">Protein transport</keyword>
<keyword evidence="8" id="KW-0677">Repeat</keyword>
<feature type="region of interest" description="Disordered" evidence="18">
    <location>
        <begin position="700"/>
        <end position="764"/>
    </location>
</feature>
<evidence type="ECO:0000256" key="8">
    <source>
        <dbReference type="ARBA" id="ARBA00022737"/>
    </source>
</evidence>
<accession>A0AAW1DLJ3</accession>
<feature type="region of interest" description="Disordered" evidence="18">
    <location>
        <begin position="123"/>
        <end position="146"/>
    </location>
</feature>
<sequence>MFQGSGFPGASTSSPFGQTSFGKPATTGFNTTVFGSNTGTSLFGSNTTQQSGLFGASTATPAFGQTQTAQPTFGTGFTSTSAGGSTGLFGSQSSTANTGGLFGSNTTSAFGQAKPNAFGGFGTSGVGQSATPAAQPGGTSLFGQPQAQSASGLFGASSGFASGGTGGTTIKFTPVTGTDTMVKNGATSNINTRHHCITCMKEYECKSLEELRLEDYAANRKGPRTGTQTGTVFGSTGLFGASTSTAGNTGNLFGASTENKPLLGTTTNTGFGTSGGTVFGSTSTNLFGKPAGTATAFGAQTSTAPGTFGAFNTTANANPFGANNAQKPFGATTPQTGLFGATSQPSTGFGTATSGFGSTGFGTTQPSLFGEQKPTFGLGTNTAFSLSQPSTSTTPLFGGQKPTLGGAFGSTGGFGQPATTSAAPSFGTPFGPQQQTGGLLGGTTGGLKTTSTGFSFGQTTNTLGSNLNLGSGGGSIFGQQQQKPGLFGTTNMGGTGLFGGSNMNTFGSNTMFNTGSNTLGSTTNTGGLGGLGNTGNLGTLGGLGGGMNQVNQLGSGAVPAQFVNPIYQHLNTLTALPYGNSPLFKNVLKTSTNGKVDELLKPTSPSAQKALLSGQNYKVSSKPSTKLKIKPIESNALTKKALFDELDAEDELLSSSGNADLWPVVSRRRLLIKPTTPLSVGDSPISPLVHALERRSTHKNDLAKLNLGNNDSPSQQDTPLRHSTAIYGSSVNPVVSTPPSTPHSSRQHAEDNPNENSPSAVASSLQKKVIIELKKTKKSSSNSSALDECKDTTGDQTSTSSSDSDQEESIPAELNSSCSTHPTGITLRRDGYYTIPTLSELASLVDEQGRCIVDNFTVGRLNYGNIFYPDSFDVSGLNLDEIVHFRHKEVTVYPMDEIKPPVGEGLNRRAQITLDRVWPVDKTTRQPIKDPRRLNDMDYESKLARACARHGTNYVEYRPTTGSWVFKVDHFSKYGLSDSDEEDAATVDIKRMKLDMDGQKAALQNGNAVVPPLLQQQQKSVPQLHIPSKQVEDALTALMAEEDEDMDDDGITNPFDLDEELERRALSPTAKLAKQTGVNARKLQMMKASFFDRTNFSIDGECLDFSDVVHDGDGIGDDGLNELKVNSFKRLTDRLSWYHRQGAADLLNMSHLADVAAVADERSSPYKGELMGYDRITENEEHLRRSPDISSAADDSIIKTSDLPSKLFTYVRPKTYELYYLGSSEVNKPRISISRAEANLTTKLIAEMGYFKRYLFRVGVGPRNLFVVLASSVQTQNENSTESTSTNMDAITARYPLSSNNFATLRLISPISVPAISSACPYKFRFRDSIERHLETALQESELEQTINGPKIYARSGTGALQAHHSIASGLEKNVDDTFYVMASRVLGLMHALWAELDGMKGCDSNGDDHTCIMLRKAAVSDWLESALSELTSHRAQEAKGAKAVYYYMTGLKLSEASEVAKNNHDIRLSLLVSQSCGSRTVRDLIKRQLYQWKETEADRYISTDRLKCYSLIAGLAVHESSQELINTCESLDWLTAFAIHFWYVSSVSSSVTDALIGYDEAYSSADGYAVPPLPDYSKDYDIQLTQRGSTYRQSAGHVYDILYHLLHLFSEPSYPLEQFLNPATHTTDLFDYRIVWLVSRILSALGYSHLSEHAASIIHSSFADQLESHGMWEWAVFVLLHIKNDERRERAVRQMIDRFITLKEDCPKEIFLIQRLSIPECWVYQAKATKAEFFQRYEDAARYLIKAGDWDKCHRLITQHIASKAIINERYEYLEGILSILSEKAHLITGWSGGGGGTLLEYLRVVRKVNELIAARDPNALAYHLEAMQPQLSSLCRSIKFVPNKTPLDRLAQCEMSKRTADLLLNIFNGTTADVDSDDEDAETLSGCFDALTSLIAELPLPADFKLDTWLGVMNLYRKTSFASAAAIA</sequence>
<evidence type="ECO:0000256" key="14">
    <source>
        <dbReference type="ARBA" id="ARBA00023010"/>
    </source>
</evidence>
<keyword evidence="11" id="KW-0509">mRNA transport</keyword>
<keyword evidence="21" id="KW-1185">Reference proteome</keyword>
<dbReference type="FunFam" id="3.30.1610.10:FF:000001">
    <property type="entry name" value="Nuclear pore complex protein Nup98-Nup96"/>
    <property type="match status" value="1"/>
</dbReference>
<dbReference type="Proteomes" id="UP001461498">
    <property type="component" value="Unassembled WGS sequence"/>
</dbReference>
<dbReference type="GO" id="GO:0008236">
    <property type="term" value="F:serine-type peptidase activity"/>
    <property type="evidence" value="ECO:0007669"/>
    <property type="project" value="UniProtKB-KW"/>
</dbReference>
<dbReference type="GO" id="GO:0005654">
    <property type="term" value="C:nucleoplasm"/>
    <property type="evidence" value="ECO:0007669"/>
    <property type="project" value="UniProtKB-SubCell"/>
</dbReference>
<evidence type="ECO:0000256" key="9">
    <source>
        <dbReference type="ARBA" id="ARBA00022801"/>
    </source>
</evidence>
<keyword evidence="10" id="KW-0068">Autocatalytic cleavage</keyword>
<evidence type="ECO:0000256" key="15">
    <source>
        <dbReference type="ARBA" id="ARBA00023132"/>
    </source>
</evidence>
<evidence type="ECO:0000256" key="11">
    <source>
        <dbReference type="ARBA" id="ARBA00022816"/>
    </source>
</evidence>
<dbReference type="Gene3D" id="3.30.1610.10">
    <property type="entry name" value="Peptidase S59, nucleoporin"/>
    <property type="match status" value="1"/>
</dbReference>
<evidence type="ECO:0000256" key="12">
    <source>
        <dbReference type="ARBA" id="ARBA00022825"/>
    </source>
</evidence>
<dbReference type="PANTHER" id="PTHR23198">
    <property type="entry name" value="NUCLEOPORIN"/>
    <property type="match status" value="1"/>
</dbReference>
<dbReference type="GO" id="GO:0006508">
    <property type="term" value="P:proteolysis"/>
    <property type="evidence" value="ECO:0007669"/>
    <property type="project" value="UniProtKB-KW"/>
</dbReference>
<dbReference type="InterPro" id="IPR007230">
    <property type="entry name" value="Nup98_auto-Pept-S59_dom"/>
</dbReference>
<dbReference type="InterPro" id="IPR021967">
    <property type="entry name" value="Nup98_C"/>
</dbReference>
<evidence type="ECO:0000256" key="17">
    <source>
        <dbReference type="ARBA" id="ARBA00023242"/>
    </source>
</evidence>
<dbReference type="Pfam" id="PF21240">
    <property type="entry name" value="Nup98_GLEBS"/>
    <property type="match status" value="1"/>
</dbReference>
<dbReference type="GO" id="GO:0003723">
    <property type="term" value="F:RNA binding"/>
    <property type="evidence" value="ECO:0007669"/>
    <property type="project" value="TreeGrafter"/>
</dbReference>
<feature type="domain" description="Peptidase S59" evidence="19">
    <location>
        <begin position="829"/>
        <end position="971"/>
    </location>
</feature>
<feature type="compositionally biased region" description="Low complexity" evidence="18">
    <location>
        <begin position="794"/>
        <end position="803"/>
    </location>
</feature>
<dbReference type="Gene3D" id="1.25.40.690">
    <property type="match status" value="1"/>
</dbReference>
<dbReference type="GO" id="GO:0034398">
    <property type="term" value="P:telomere tethering at nuclear periphery"/>
    <property type="evidence" value="ECO:0007669"/>
    <property type="project" value="TreeGrafter"/>
</dbReference>
<keyword evidence="17" id="KW-0539">Nucleus</keyword>
<keyword evidence="7" id="KW-0645">Protease</keyword>
<feature type="region of interest" description="Disordered" evidence="18">
    <location>
        <begin position="781"/>
        <end position="822"/>
    </location>
</feature>
<evidence type="ECO:0000256" key="4">
    <source>
        <dbReference type="ARBA" id="ARBA00008926"/>
    </source>
</evidence>
<evidence type="ECO:0000256" key="18">
    <source>
        <dbReference type="SAM" id="MobiDB-lite"/>
    </source>
</evidence>
<dbReference type="GO" id="GO:0051028">
    <property type="term" value="P:mRNA transport"/>
    <property type="evidence" value="ECO:0007669"/>
    <property type="project" value="UniProtKB-KW"/>
</dbReference>
<dbReference type="GO" id="GO:0017056">
    <property type="term" value="F:structural constituent of nuclear pore"/>
    <property type="evidence" value="ECO:0007669"/>
    <property type="project" value="InterPro"/>
</dbReference>
<dbReference type="GO" id="GO:0008139">
    <property type="term" value="F:nuclear localization sequence binding"/>
    <property type="evidence" value="ECO:0007669"/>
    <property type="project" value="TreeGrafter"/>
</dbReference>
<comment type="similarity">
    <text evidence="4">Belongs to the nucleoporin GLFG family.</text>
</comment>
<dbReference type="Pfam" id="PF12110">
    <property type="entry name" value="Nup96"/>
    <property type="match status" value="1"/>
</dbReference>
<dbReference type="InterPro" id="IPR037665">
    <property type="entry name" value="Nucleoporin_S59-like"/>
</dbReference>
<dbReference type="Gene3D" id="1.10.10.2360">
    <property type="match status" value="1"/>
</dbReference>
<proteinExistence type="inferred from homology"/>
<evidence type="ECO:0000259" key="19">
    <source>
        <dbReference type="PROSITE" id="PS51434"/>
    </source>
</evidence>
<comment type="subcellular location">
    <subcellularLocation>
        <location evidence="2">Nucleus membrane</location>
        <topology evidence="2">Peripheral membrane protein</topology>
        <orientation evidence="2">Nucleoplasmic side</orientation>
    </subcellularLocation>
    <subcellularLocation>
        <location evidence="1">Nucleus</location>
        <location evidence="1">Nuclear pore complex</location>
    </subcellularLocation>
    <subcellularLocation>
        <location evidence="3">Nucleus</location>
        <location evidence="3">Nucleoplasm</location>
    </subcellularLocation>
</comment>
<evidence type="ECO:0000256" key="5">
    <source>
        <dbReference type="ARBA" id="ARBA00013472"/>
    </source>
</evidence>
<evidence type="ECO:0000256" key="10">
    <source>
        <dbReference type="ARBA" id="ARBA00022813"/>
    </source>
</evidence>
<organism evidence="20 21">
    <name type="scientific">Rhynocoris fuscipes</name>
    <dbReference type="NCBI Taxonomy" id="488301"/>
    <lineage>
        <taxon>Eukaryota</taxon>
        <taxon>Metazoa</taxon>
        <taxon>Ecdysozoa</taxon>
        <taxon>Arthropoda</taxon>
        <taxon>Hexapoda</taxon>
        <taxon>Insecta</taxon>
        <taxon>Pterygota</taxon>
        <taxon>Neoptera</taxon>
        <taxon>Paraneoptera</taxon>
        <taxon>Hemiptera</taxon>
        <taxon>Heteroptera</taxon>
        <taxon>Panheteroptera</taxon>
        <taxon>Cimicomorpha</taxon>
        <taxon>Reduviidae</taxon>
        <taxon>Harpactorinae</taxon>
        <taxon>Harpactorini</taxon>
        <taxon>Rhynocoris</taxon>
    </lineage>
</organism>
<feature type="compositionally biased region" description="Low complexity" evidence="18">
    <location>
        <begin position="729"/>
        <end position="744"/>
    </location>
</feature>
<evidence type="ECO:0000256" key="6">
    <source>
        <dbReference type="ARBA" id="ARBA00022448"/>
    </source>
</evidence>
<evidence type="ECO:0000256" key="7">
    <source>
        <dbReference type="ARBA" id="ARBA00022670"/>
    </source>
</evidence>
<keyword evidence="9" id="KW-0378">Hydrolase</keyword>
<dbReference type="GO" id="GO:0000973">
    <property type="term" value="P:post-transcriptional tethering of RNA polymerase II gene DNA at nuclear periphery"/>
    <property type="evidence" value="ECO:0007669"/>
    <property type="project" value="TreeGrafter"/>
</dbReference>
<keyword evidence="15" id="KW-0906">Nuclear pore complex</keyword>
<feature type="compositionally biased region" description="Polar residues" evidence="18">
    <location>
        <begin position="10"/>
        <end position="22"/>
    </location>
</feature>
<feature type="compositionally biased region" description="Polar residues" evidence="18">
    <location>
        <begin position="754"/>
        <end position="764"/>
    </location>
</feature>
<keyword evidence="12" id="KW-0720">Serine protease</keyword>
<keyword evidence="6" id="KW-0813">Transport</keyword>
<evidence type="ECO:0000256" key="1">
    <source>
        <dbReference type="ARBA" id="ARBA00004567"/>
    </source>
</evidence>
<dbReference type="GO" id="GO:0006606">
    <property type="term" value="P:protein import into nucleus"/>
    <property type="evidence" value="ECO:0007669"/>
    <property type="project" value="UniProtKB-ARBA"/>
</dbReference>
<protein>
    <recommendedName>
        <fullName evidence="5">Nuclear pore complex protein Nup98-Nup96</fullName>
    </recommendedName>
</protein>